<sequence>WGTDTLDFEVTNIPVYPAGDHCVKVILAGPGEATCDFIAQTTPSAGYHAPIVEVPLTDESPVTLDLRDYLFDREYMVYTFIPSSSDYNKLTLTGTADLLSYDDQVTLYVGGCTTETAIPSGDLGHELPTQTEYSISEDYTVSVDEVGIC</sequence>
<keyword evidence="2" id="KW-1185">Reference proteome</keyword>
<feature type="non-terminal residue" evidence="1">
    <location>
        <position position="149"/>
    </location>
</feature>
<evidence type="ECO:0000313" key="1">
    <source>
        <dbReference type="EMBL" id="GIQ91552.1"/>
    </source>
</evidence>
<organism evidence="1 2">
    <name type="scientific">Kipferlia bialata</name>
    <dbReference type="NCBI Taxonomy" id="797122"/>
    <lineage>
        <taxon>Eukaryota</taxon>
        <taxon>Metamonada</taxon>
        <taxon>Carpediemonas-like organisms</taxon>
        <taxon>Kipferlia</taxon>
    </lineage>
</organism>
<proteinExistence type="predicted"/>
<reference evidence="1 2" key="1">
    <citation type="journal article" date="2018" name="PLoS ONE">
        <title>The draft genome of Kipferlia bialata reveals reductive genome evolution in fornicate parasites.</title>
        <authorList>
            <person name="Tanifuji G."/>
            <person name="Takabayashi S."/>
            <person name="Kume K."/>
            <person name="Takagi M."/>
            <person name="Nakayama T."/>
            <person name="Kamikawa R."/>
            <person name="Inagaki Y."/>
            <person name="Hashimoto T."/>
        </authorList>
    </citation>
    <scope>NUCLEOTIDE SEQUENCE [LARGE SCALE GENOMIC DNA]</scope>
    <source>
        <strain evidence="1">NY0173</strain>
    </source>
</reference>
<dbReference type="Proteomes" id="UP000265618">
    <property type="component" value="Unassembled WGS sequence"/>
</dbReference>
<feature type="non-terminal residue" evidence="1">
    <location>
        <position position="1"/>
    </location>
</feature>
<dbReference type="EMBL" id="BDIP01007923">
    <property type="protein sequence ID" value="GIQ91552.1"/>
    <property type="molecule type" value="Genomic_DNA"/>
</dbReference>
<protein>
    <submittedName>
        <fullName evidence="1">Uncharacterized protein</fullName>
    </submittedName>
</protein>
<evidence type="ECO:0000313" key="2">
    <source>
        <dbReference type="Proteomes" id="UP000265618"/>
    </source>
</evidence>
<gene>
    <name evidence="1" type="ORF">KIPB_014861</name>
</gene>
<name>A0A9K3DB06_9EUKA</name>
<comment type="caution">
    <text evidence="1">The sequence shown here is derived from an EMBL/GenBank/DDBJ whole genome shotgun (WGS) entry which is preliminary data.</text>
</comment>
<dbReference type="AlphaFoldDB" id="A0A9K3DB06"/>
<accession>A0A9K3DB06</accession>